<dbReference type="NCBIfam" id="TIGR02603">
    <property type="entry name" value="CxxCH_TIGR02603"/>
    <property type="match status" value="1"/>
</dbReference>
<dbReference type="Proteomes" id="UP000011991">
    <property type="component" value="Unassembled WGS sequence"/>
</dbReference>
<dbReference type="Pfam" id="PF13646">
    <property type="entry name" value="HEAT_2"/>
    <property type="match status" value="1"/>
</dbReference>
<dbReference type="Pfam" id="PF00034">
    <property type="entry name" value="Cytochrom_C"/>
    <property type="match status" value="1"/>
</dbReference>
<dbReference type="GO" id="GO:0020037">
    <property type="term" value="F:heme binding"/>
    <property type="evidence" value="ECO:0007669"/>
    <property type="project" value="InterPro"/>
</dbReference>
<dbReference type="InterPro" id="IPR036514">
    <property type="entry name" value="SGNH_hydro_sf"/>
</dbReference>
<dbReference type="Pfam" id="PF23500">
    <property type="entry name" value="DUF7133"/>
    <property type="match status" value="1"/>
</dbReference>
<evidence type="ECO:0000256" key="2">
    <source>
        <dbReference type="ARBA" id="ARBA00022723"/>
    </source>
</evidence>
<dbReference type="InterPro" id="IPR009056">
    <property type="entry name" value="Cyt_c-like_dom"/>
</dbReference>
<keyword evidence="2 4" id="KW-0479">Metal-binding</keyword>
<gene>
    <name evidence="6" type="ORF">RMSM_05138</name>
</gene>
<protein>
    <submittedName>
        <fullName evidence="6">Membrane-bound dehydrogenase domain protein</fullName>
    </submittedName>
</protein>
<reference evidence="6 7" key="1">
    <citation type="journal article" date="2013" name="Mar. Genomics">
        <title>Expression of sulfatases in Rhodopirellula baltica and the diversity of sulfatases in the genus Rhodopirellula.</title>
        <authorList>
            <person name="Wegner C.E."/>
            <person name="Richter-Heitmann T."/>
            <person name="Klindworth A."/>
            <person name="Klockow C."/>
            <person name="Richter M."/>
            <person name="Achstetter T."/>
            <person name="Glockner F.O."/>
            <person name="Harder J."/>
        </authorList>
    </citation>
    <scope>NUCLEOTIDE SEQUENCE [LARGE SCALE GENOMIC DNA]</scope>
    <source>
        <strain evidence="6 7">SM1</strain>
    </source>
</reference>
<dbReference type="InterPro" id="IPR016024">
    <property type="entry name" value="ARM-type_fold"/>
</dbReference>
<dbReference type="Gene3D" id="3.40.50.1110">
    <property type="entry name" value="SGNH hydrolase"/>
    <property type="match status" value="1"/>
</dbReference>
<dbReference type="SUPFAM" id="SSF46626">
    <property type="entry name" value="Cytochrome c"/>
    <property type="match status" value="1"/>
</dbReference>
<dbReference type="EMBL" id="ANOG01000732">
    <property type="protein sequence ID" value="EMI17936.1"/>
    <property type="molecule type" value="Genomic_DNA"/>
</dbReference>
<dbReference type="SUPFAM" id="SSF52266">
    <property type="entry name" value="SGNH hydrolase"/>
    <property type="match status" value="1"/>
</dbReference>
<keyword evidence="1 4" id="KW-0349">Heme</keyword>
<feature type="domain" description="Cytochrome c" evidence="5">
    <location>
        <begin position="1613"/>
        <end position="1746"/>
    </location>
</feature>
<dbReference type="NCBIfam" id="TIGR02604">
    <property type="entry name" value="Piru_Ver_Nterm"/>
    <property type="match status" value="1"/>
</dbReference>
<dbReference type="PANTHER" id="PTHR33546:SF1">
    <property type="entry name" value="LARGE, MULTIFUNCTIONAL SECRETED PROTEIN"/>
    <property type="match status" value="1"/>
</dbReference>
<name>M5RFR5_9BACT</name>
<comment type="caution">
    <text evidence="6">The sequence shown here is derived from an EMBL/GenBank/DDBJ whole genome shotgun (WGS) entry which is preliminary data.</text>
</comment>
<evidence type="ECO:0000256" key="4">
    <source>
        <dbReference type="PROSITE-ProRule" id="PRU00433"/>
    </source>
</evidence>
<organism evidence="6 7">
    <name type="scientific">Rhodopirellula maiorica SM1</name>
    <dbReference type="NCBI Taxonomy" id="1265738"/>
    <lineage>
        <taxon>Bacteria</taxon>
        <taxon>Pseudomonadati</taxon>
        <taxon>Planctomycetota</taxon>
        <taxon>Planctomycetia</taxon>
        <taxon>Pirellulales</taxon>
        <taxon>Pirellulaceae</taxon>
        <taxon>Novipirellula</taxon>
    </lineage>
</organism>
<dbReference type="PANTHER" id="PTHR33546">
    <property type="entry name" value="LARGE, MULTIFUNCTIONAL SECRETED PROTEIN-RELATED"/>
    <property type="match status" value="1"/>
</dbReference>
<dbReference type="GO" id="GO:0016788">
    <property type="term" value="F:hydrolase activity, acting on ester bonds"/>
    <property type="evidence" value="ECO:0007669"/>
    <property type="project" value="UniProtKB-ARBA"/>
</dbReference>
<keyword evidence="7" id="KW-1185">Reference proteome</keyword>
<dbReference type="InterPro" id="IPR055557">
    <property type="entry name" value="DUF7133"/>
</dbReference>
<dbReference type="InterPro" id="IPR011989">
    <property type="entry name" value="ARM-like"/>
</dbReference>
<dbReference type="GO" id="GO:0009055">
    <property type="term" value="F:electron transfer activity"/>
    <property type="evidence" value="ECO:0007669"/>
    <property type="project" value="InterPro"/>
</dbReference>
<dbReference type="InterPro" id="IPR036909">
    <property type="entry name" value="Cyt_c-like_dom_sf"/>
</dbReference>
<dbReference type="PROSITE" id="PS51007">
    <property type="entry name" value="CYTC"/>
    <property type="match status" value="1"/>
</dbReference>
<dbReference type="Pfam" id="PF04734">
    <property type="entry name" value="Ceramidase_alk"/>
    <property type="match status" value="1"/>
</dbReference>
<dbReference type="GO" id="GO:0046872">
    <property type="term" value="F:metal ion binding"/>
    <property type="evidence" value="ECO:0007669"/>
    <property type="project" value="UniProtKB-KW"/>
</dbReference>
<dbReference type="Gene3D" id="1.25.10.10">
    <property type="entry name" value="Leucine-rich Repeat Variant"/>
    <property type="match status" value="1"/>
</dbReference>
<accession>M5RFR5</accession>
<dbReference type="InterPro" id="IPR013427">
    <property type="entry name" value="Haem-bd_dom_put"/>
</dbReference>
<dbReference type="InterPro" id="IPR013428">
    <property type="entry name" value="Membrane-bound_put_N"/>
</dbReference>
<evidence type="ECO:0000259" key="5">
    <source>
        <dbReference type="PROSITE" id="PS51007"/>
    </source>
</evidence>
<evidence type="ECO:0000256" key="1">
    <source>
        <dbReference type="ARBA" id="ARBA00022617"/>
    </source>
</evidence>
<evidence type="ECO:0000313" key="6">
    <source>
        <dbReference type="EMBL" id="EMI17936.1"/>
    </source>
</evidence>
<dbReference type="Pfam" id="PF13472">
    <property type="entry name" value="Lipase_GDSL_2"/>
    <property type="match status" value="1"/>
</dbReference>
<dbReference type="InterPro" id="IPR013830">
    <property type="entry name" value="SGNH_hydro"/>
</dbReference>
<dbReference type="CDD" id="cd00229">
    <property type="entry name" value="SGNH_hydrolase"/>
    <property type="match status" value="1"/>
</dbReference>
<evidence type="ECO:0000313" key="7">
    <source>
        <dbReference type="Proteomes" id="UP000011991"/>
    </source>
</evidence>
<dbReference type="PATRIC" id="fig|1265738.3.peg.5165"/>
<keyword evidence="3 4" id="KW-0408">Iron</keyword>
<dbReference type="SUPFAM" id="SSF48371">
    <property type="entry name" value="ARM repeat"/>
    <property type="match status" value="1"/>
</dbReference>
<proteinExistence type="predicted"/>
<evidence type="ECO:0000256" key="3">
    <source>
        <dbReference type="ARBA" id="ARBA00023004"/>
    </source>
</evidence>
<sequence>MFGLVVVADFSVNAQESGAWQYSPDLLQPFWNSNVVEDESVLFLRENRTEDAVGSVLFPIKKIVSVESSSGEITYEAGVDYRFEPGARQIVIPVGSRIVTSTSSDLRRPANSQRHRLTHRDGNGEILFGAKLEYHQMQTRVTYEKMSDDWPVQMPAFDPAVLPNTLKKLRDRKPLSVVLLGDSISTGCNASGWGNGAPYQPAYQDLLVQHLRAHYQTEVTLTNLSVGGTSTPWGVTMIDKVAEHNPDLVILAFGMNDSAGRSAKEYGQNTATMIAKTRALVPEAEFILVASMLGNRDWVTLKHDVFPKYRDELAELREPGVALADMTSVWEEFFRRKKDADLTGNGVNHPNDFGHRVYAQILSALLVDPSLAEAKDDEFKVGMARVNITPDYPILLNGFLSRQQVSTGVRQPIWAKAMAIEGDDPNPLILITVDTLGIPAEIHAEVCNRLKRLGVEPTRVAITATHTHTAPIINGCAPNIMARDFTPQEQKAIDQYTREFTDHLTAVATSALKNRHPATLQWSVGKVEFAKNRRDNDGPIDHELPVLAVRDEAGTLIGVYTSYACHCVTLAERMIGGDWAGYAVSRIENAHPDCIAMCSVGCGGDQNPSTRGSVEIAISQGELIAAEVSRLLQGEMTAVQNNIRVGHAELDLLLDDLPSQAEFTERAKLDTPLGYHAKKQLEKINSGEPLRESIDYPVQVWSFGDALNMVFLAGEVTVEYGIELKTQLPDRGVWVNAYANACPCYIPSEKVLQRGGYEGSDSMIYYDQPTKLRRGLEKQILSTATDLCRSLVGDVGNTPVSTDAATGKSPQQSLGLLQLADDELTVTLVASEPLIASPVAVDFTADGKVYVAEMYDYPAGIDGNYQPGGRVRLLTSSRDDGNWDQSKVFLDGIPFPTGVTVWRDGVLVCAAPDILYAEDQDNDGRADLVKKLFTGFGDQNYQARVNSLEYGLDGWVYGSCGLFGGKITSLLTGKTIELGNSDFRIRPDTGEIERAVGRTQQGRVRDDFGNWYGCDNTKLGFHYPLAYHYLCRNPLASPTSVLKHLPATSADATLVSASRDLQLFEKSGQGGKATAACGIGIYRDRYLGPAYTGGLYTCEPVNLLVHHLQLSPNRSSFSGSVIPSERKHAFLSSTDPSFRPVQARTAPDGTLWVVDMYREVIEHPKWIPPSSLAKVDVRGGADQGRIYRVSRAGESAVSWPRLDKLSANELVATLESKNGWQRDMAMQLLQWNQAVDTGPALRKLARESTLPAARVAALSLLTNSGILTLDDAVDAFEDDDANVRRHAVRVAETLANGDAVVSATVLTKLLPLATDSDAHVRLQVACSLGQWQDIATGDVLANMLLNNPDDSFLDAAIMSSLHKENVDRFAEHLVEQSGQLHRHAVRTFPVLFAMCSDAIKARLALAVSQTSSQRLELWQWKVLPTVLEHFERHEEFRQAFKRQKGDELIEQCLPLAIQTIVDQDQEVPLRVAALHTLHHLQIEKDVTIDVVAQVLNARNASEIQLAGVTALARNDSPDSTQLMIGKWDQVSPSVRAAMLDALTSRVSSIELLLEAIGQSEIRASEIDTASRQRIFAAGGAKLKSQAEQVFSGEVNADRAVVIAEYSGVSELQANASRGSDLFRKHCATCHRFKGTGNEVGPELEALASKPVEFFLQEILDPSRNMDTRYATYVALTDSGRIVTGLLAAESGSAITLRLQEAKEETLQRSELEDFRSNQTSLMPEGFEKSLDPQQMADLIHYIRSAPPSPN</sequence>
<dbReference type="Gene3D" id="1.10.760.10">
    <property type="entry name" value="Cytochrome c-like domain"/>
    <property type="match status" value="1"/>
</dbReference>
<dbReference type="InterPro" id="IPR031329">
    <property type="entry name" value="NEUT/ALK_ceramidase_N"/>
</dbReference>
<dbReference type="SUPFAM" id="SSF63829">
    <property type="entry name" value="Calcium-dependent phosphotriesterase"/>
    <property type="match status" value="1"/>
</dbReference>